<dbReference type="AlphaFoldDB" id="A0A832J7H2"/>
<dbReference type="InterPro" id="IPR007457">
    <property type="entry name" value="Fe_traffick_prot_YggX"/>
</dbReference>
<evidence type="ECO:0000256" key="5">
    <source>
        <dbReference type="HAMAP-Rule" id="MF_00686"/>
    </source>
</evidence>
<comment type="caution">
    <text evidence="6">The sequence shown here is derived from an EMBL/GenBank/DDBJ whole genome shotgun (WGS) entry which is preliminary data.</text>
</comment>
<protein>
    <recommendedName>
        <fullName evidence="4 5">Probable Fe(2+)-trafficking protein</fullName>
    </recommendedName>
</protein>
<dbReference type="Gene3D" id="1.10.3880.10">
    <property type="entry name" value="Fe(II) trafficking protein YggX"/>
    <property type="match status" value="1"/>
</dbReference>
<dbReference type="HAMAP" id="MF_00686">
    <property type="entry name" value="Fe_traffic_YggX"/>
    <property type="match status" value="1"/>
</dbReference>
<dbReference type="GO" id="GO:0005506">
    <property type="term" value="F:iron ion binding"/>
    <property type="evidence" value="ECO:0007669"/>
    <property type="project" value="UniProtKB-UniRule"/>
</dbReference>
<proteinExistence type="inferred from homology"/>
<dbReference type="SUPFAM" id="SSF111148">
    <property type="entry name" value="YggX-like"/>
    <property type="match status" value="1"/>
</dbReference>
<dbReference type="GO" id="GO:0005829">
    <property type="term" value="C:cytosol"/>
    <property type="evidence" value="ECO:0007669"/>
    <property type="project" value="TreeGrafter"/>
</dbReference>
<comment type="similarity">
    <text evidence="3 5">Belongs to the Fe(2+)-trafficking protein family.</text>
</comment>
<evidence type="ECO:0000256" key="2">
    <source>
        <dbReference type="ARBA" id="ARBA00053793"/>
    </source>
</evidence>
<dbReference type="EMBL" id="DRNF01000434">
    <property type="protein sequence ID" value="HHJ81341.1"/>
    <property type="molecule type" value="Genomic_DNA"/>
</dbReference>
<dbReference type="GO" id="GO:0034599">
    <property type="term" value="P:cellular response to oxidative stress"/>
    <property type="evidence" value="ECO:0007669"/>
    <property type="project" value="TreeGrafter"/>
</dbReference>
<dbReference type="InterPro" id="IPR036766">
    <property type="entry name" value="Fe_traffick_prot_YggX_sf"/>
</dbReference>
<name>A0A832J7H2_9GAMM</name>
<dbReference type="PANTHER" id="PTHR36965">
    <property type="entry name" value="FE(2+)-TRAFFICKING PROTEIN-RELATED"/>
    <property type="match status" value="1"/>
</dbReference>
<dbReference type="PIRSF" id="PIRSF029827">
    <property type="entry name" value="Fe_traffic_YggX"/>
    <property type="match status" value="1"/>
</dbReference>
<accession>A0A832J7H2</accession>
<gene>
    <name evidence="6" type="ORF">ENJ65_06875</name>
</gene>
<keyword evidence="1 5" id="KW-0408">Iron</keyword>
<comment type="function">
    <text evidence="2">Could be a mediator in iron transactions between iron acquisition and iron-requiring processes, such as synthesis and/or repair of Fe-S clusters in biosynthetic enzymes. Necessary to maintain high levels of aconitase under oxidative stress.</text>
</comment>
<sequence length="90" mass="10393">MTRLVHCKKLNQELPGLERQPYPGELGKRVFDEISQQAWQSWLGHQTMLINEYRLSMIDPKAQSFLKEEMEKFLFGEGGQAVEGFVPPAQ</sequence>
<dbReference type="Pfam" id="PF04362">
    <property type="entry name" value="Iron_traffic"/>
    <property type="match status" value="1"/>
</dbReference>
<evidence type="ECO:0000256" key="3">
    <source>
        <dbReference type="ARBA" id="ARBA00061679"/>
    </source>
</evidence>
<dbReference type="PANTHER" id="PTHR36965:SF1">
    <property type="entry name" value="FE(2+)-TRAFFICKING PROTEIN-RELATED"/>
    <property type="match status" value="1"/>
</dbReference>
<reference evidence="6" key="1">
    <citation type="journal article" date="2020" name="mSystems">
        <title>Genome- and Community-Level Interaction Insights into Carbon Utilization and Element Cycling Functions of Hydrothermarchaeota in Hydrothermal Sediment.</title>
        <authorList>
            <person name="Zhou Z."/>
            <person name="Liu Y."/>
            <person name="Xu W."/>
            <person name="Pan J."/>
            <person name="Luo Z.H."/>
            <person name="Li M."/>
        </authorList>
    </citation>
    <scope>NUCLEOTIDE SEQUENCE [LARGE SCALE GENOMIC DNA]</scope>
    <source>
        <strain evidence="6">HyVt-505</strain>
    </source>
</reference>
<evidence type="ECO:0000313" key="6">
    <source>
        <dbReference type="EMBL" id="HHJ81341.1"/>
    </source>
</evidence>
<organism evidence="6">
    <name type="scientific">Candidatus Tenderia electrophaga</name>
    <dbReference type="NCBI Taxonomy" id="1748243"/>
    <lineage>
        <taxon>Bacteria</taxon>
        <taxon>Pseudomonadati</taxon>
        <taxon>Pseudomonadota</taxon>
        <taxon>Gammaproteobacteria</taxon>
        <taxon>Candidatus Tenderiales</taxon>
        <taxon>Candidatus Tenderiaceae</taxon>
        <taxon>Candidatus Tenderia</taxon>
    </lineage>
</organism>
<dbReference type="Proteomes" id="UP000885832">
    <property type="component" value="Unassembled WGS sequence"/>
</dbReference>
<dbReference type="FunFam" id="1.10.3880.10:FF:000001">
    <property type="entry name" value="Probable Fe(2+)-trafficking protein"/>
    <property type="match status" value="1"/>
</dbReference>
<evidence type="ECO:0000256" key="4">
    <source>
        <dbReference type="ARBA" id="ARBA00070403"/>
    </source>
</evidence>
<evidence type="ECO:0000256" key="1">
    <source>
        <dbReference type="ARBA" id="ARBA00023004"/>
    </source>
</evidence>
<dbReference type="NCBIfam" id="NF003817">
    <property type="entry name" value="PRK05408.1"/>
    <property type="match status" value="1"/>
</dbReference>